<evidence type="ECO:0000313" key="1">
    <source>
        <dbReference type="EMBL" id="KAF6069976.1"/>
    </source>
</evidence>
<name>A0A8H6C142_CANAX</name>
<protein>
    <submittedName>
        <fullName evidence="1">Uncharacterized protein</fullName>
    </submittedName>
</protein>
<organism evidence="1 2">
    <name type="scientific">Candida albicans</name>
    <name type="common">Yeast</name>
    <dbReference type="NCBI Taxonomy" id="5476"/>
    <lineage>
        <taxon>Eukaryota</taxon>
        <taxon>Fungi</taxon>
        <taxon>Dikarya</taxon>
        <taxon>Ascomycota</taxon>
        <taxon>Saccharomycotina</taxon>
        <taxon>Pichiomycetes</taxon>
        <taxon>Debaryomycetaceae</taxon>
        <taxon>Candida/Lodderomyces clade</taxon>
        <taxon>Candida</taxon>
    </lineage>
</organism>
<gene>
    <name evidence="1" type="ORF">FOB64_002675</name>
</gene>
<dbReference type="Proteomes" id="UP000536275">
    <property type="component" value="Unassembled WGS sequence"/>
</dbReference>
<sequence length="547" mass="63675">MDELIQNIIEPSSLSEDTINSLHELGDLLRDDTNRIIIHDKLSILLPRFNQILSLLTNQNQNQNQNQLLMNKLQLETLRVIINILANNDLNRDFFTNLTPKLSEINNKKDSHKDKEKGGEFDIDIIVNEFWSIIKIHLDNYMNKIDHHSDRIIEFIFILLNQFIYDTDHKSQYLEFFNSLKIQWEIYPLINEDNIGDIGEFLYELLSSSSSSSSSLSSSNLLTETDRTFLSGKILLDIPINDLDEETALIIINLLSLNKPSNELYKKILQQIELYDTNESILIKRKLFVLASDLAPIYDDNNTTMIEQESALNISIDQLQSTNDPRSIPLTIDKLISLYFEINKITDVVQIQSIHMWNNLMNETIANKILTISEDYLLKFTKIIIDNGKYYREILILYLKFIKKLIKLTKHKDSPPYKVLEYIFQNLDKDHNSNDILDIEYLLLQQGRRYTKEMFMELLKSLVHGVNTTNVLEQLKTIAIVNQQILNGELIVNNNDVVDELLVKNYFHPLENLLNQFISLLEDSKLQDNNNNNIIILIGKSKFSKII</sequence>
<comment type="caution">
    <text evidence="1">The sequence shown here is derived from an EMBL/GenBank/DDBJ whole genome shotgun (WGS) entry which is preliminary data.</text>
</comment>
<evidence type="ECO:0000313" key="2">
    <source>
        <dbReference type="Proteomes" id="UP000536275"/>
    </source>
</evidence>
<dbReference type="AlphaFoldDB" id="A0A8H6C142"/>
<dbReference type="EMBL" id="JABWAD010000028">
    <property type="protein sequence ID" value="KAF6069976.1"/>
    <property type="molecule type" value="Genomic_DNA"/>
</dbReference>
<accession>A0A8H6C142</accession>
<reference evidence="1 2" key="1">
    <citation type="submission" date="2020-03" db="EMBL/GenBank/DDBJ databases">
        <title>FDA dAtabase for Regulatory Grade micrObial Sequences (FDA-ARGOS): Supporting development and validation of Infectious Disease Dx tests.</title>
        <authorList>
            <person name="Campos J."/>
            <person name="Goldberg B."/>
            <person name="Tallon L."/>
            <person name="Sadzewicz L."/>
            <person name="Vavikolanu K."/>
            <person name="Mehta A."/>
            <person name="Aluvathingal J."/>
            <person name="Nadendla S."/>
            <person name="Nandy P."/>
            <person name="Geyer C."/>
            <person name="Yan Y."/>
            <person name="Sichtig H."/>
        </authorList>
    </citation>
    <scope>NUCLEOTIDE SEQUENCE [LARGE SCALE GENOMIC DNA]</scope>
    <source>
        <strain evidence="1 2">FDAARGOS_656</strain>
    </source>
</reference>
<proteinExistence type="predicted"/>